<dbReference type="GO" id="GO:0003677">
    <property type="term" value="F:DNA binding"/>
    <property type="evidence" value="ECO:0007669"/>
    <property type="project" value="UniProtKB-KW"/>
</dbReference>
<dbReference type="Gene3D" id="1.10.486.10">
    <property type="entry name" value="PCRA, domain 4"/>
    <property type="match status" value="1"/>
</dbReference>
<dbReference type="Gene3D" id="3.90.320.10">
    <property type="match status" value="1"/>
</dbReference>
<feature type="compositionally biased region" description="Low complexity" evidence="15">
    <location>
        <begin position="942"/>
        <end position="951"/>
    </location>
</feature>
<evidence type="ECO:0000256" key="1">
    <source>
        <dbReference type="ARBA" id="ARBA00022722"/>
    </source>
</evidence>
<dbReference type="GO" id="GO:0000725">
    <property type="term" value="P:recombinational repair"/>
    <property type="evidence" value="ECO:0007669"/>
    <property type="project" value="TreeGrafter"/>
</dbReference>
<protein>
    <recommendedName>
        <fullName evidence="12">DNA 3'-5' helicase</fullName>
        <ecNumber evidence="12">5.6.2.4</ecNumber>
    </recommendedName>
</protein>
<dbReference type="EC" id="5.6.2.4" evidence="12"/>
<evidence type="ECO:0000256" key="8">
    <source>
        <dbReference type="ARBA" id="ARBA00023125"/>
    </source>
</evidence>
<dbReference type="InterPro" id="IPR011604">
    <property type="entry name" value="PDDEXK-like_dom_sf"/>
</dbReference>
<evidence type="ECO:0000313" key="19">
    <source>
        <dbReference type="Proteomes" id="UP001430377"/>
    </source>
</evidence>
<organism evidence="18 19">
    <name type="scientific">Haloarcula rubra</name>
    <dbReference type="NCBI Taxonomy" id="2487747"/>
    <lineage>
        <taxon>Archaea</taxon>
        <taxon>Methanobacteriati</taxon>
        <taxon>Methanobacteriota</taxon>
        <taxon>Stenosarchaea group</taxon>
        <taxon>Halobacteria</taxon>
        <taxon>Halobacteriales</taxon>
        <taxon>Haloarculaceae</taxon>
        <taxon>Haloarcula</taxon>
    </lineage>
</organism>
<feature type="compositionally biased region" description="Basic and acidic residues" evidence="15">
    <location>
        <begin position="11"/>
        <end position="20"/>
    </location>
</feature>
<dbReference type="GO" id="GO:0004527">
    <property type="term" value="F:exonuclease activity"/>
    <property type="evidence" value="ECO:0007669"/>
    <property type="project" value="UniProtKB-KW"/>
</dbReference>
<keyword evidence="4 14" id="KW-0378">Hydrolase</keyword>
<evidence type="ECO:0000256" key="15">
    <source>
        <dbReference type="SAM" id="MobiDB-lite"/>
    </source>
</evidence>
<dbReference type="Pfam" id="PF12705">
    <property type="entry name" value="PDDEXK_1"/>
    <property type="match status" value="1"/>
</dbReference>
<keyword evidence="19" id="KW-1185">Reference proteome</keyword>
<evidence type="ECO:0000256" key="14">
    <source>
        <dbReference type="PROSITE-ProRule" id="PRU00560"/>
    </source>
</evidence>
<dbReference type="Proteomes" id="UP001430377">
    <property type="component" value="Unassembled WGS sequence"/>
</dbReference>
<sequence>MPESTSTNNDTTDRDEPTELRDAQKRIRDAYFDHDAGLHVLNCNPGAGKSVTITHVAAEELLRRYVAGDSTPEQHVCVVSFTRDDAADFVPAVIERLRELVEHDLSPVAAAVSEDDVEYLVDRVRRAPLFGTIDSVFRRVLGEFVAEVGFAEMPDVGNEGQLTRLHADCYEELVSDPAYADAIDVVEAAYPPGEYDDGPRDLLRQALHHCRARRLTTAEFTDELRATVEAVYEEGETTSFDDIADALARCVGTEAAAEACRSIDESDRQELVAADQQLHAAWVEAVDAFETLLDGYRETYQRLTRERGVISHTDCSYLVAEFLTGTLGTNASTAKKRERVLARYQDRLGSVIIDEAQDISQLQHDALAEIVTEDCRVLAAGDLRQTVYVWRDAHPGIFERAVEEGRYLDIDWDTHVTETAVTTYRCTPDIAAAINEIAEPSLTDPTRGDIGDLDVTYPHLNAVRDPIPRPSVHIAAFDTAAVPGSIPYIAPDHGKGEAGILATYLSCGLADGTFDHPDSEAEGAGEDGPDDPDVTVLFRWRTHMDRYRQAFEAEGLTVADASKYLFDCPAVTAAIDVAEWLADPVDTARTRTLVTESALGLSTLEATFEAHDWQLDAVRTTATSEISTEQRDVLDRLHRLREQRATFRSQSAAVSLADIIDILALRADPNDVAPTIALAQRVANLDKLVELVTQWETESLSDLGDLTDVLTQYRDEPHTGPTQPVHTDDHDVVFKTIHQTKGDESDVVALADVGFPLRKHGPVSQRLVATGSMIGLAPPEHAAAPGVETLSVYTRGLYDPDGDDSRISSTPYSLDVGLRWASEHWADETEPDSSNPTLAGHDRVQTATRLKRAESWRLLFVALSRARNHLVVPLPRDIPGPERPRDRWLESIRNGLGFDGTPGAGTYSLDIEAPDSGERSIDVAVNAVDTLTRQPTHDDATTRPPFAATTPLERDSLPSLVPRILRPSTLYPLSEEPAANILDHLQGRPLDTDTDMVDSELPLTLDEFDTEDVGTFVHSVLTRCVEHDVSAHDLRTQSAPVERIIDDELHHHGPPADQTERPGLIEFLAQYVLPDVAASKLWDQLERADTVRVEKPLREHVSRDDTEFEIEGQADFLLQHPDGSWTITDTKIALTDMTPETRRRYETQVSCYATLFATERGIDDPINCAIETFGAVTERHDIQPSSSDLQQRLDALLNGGE</sequence>
<dbReference type="InterPro" id="IPR014016">
    <property type="entry name" value="UvrD-like_ATP-bd"/>
</dbReference>
<evidence type="ECO:0000256" key="10">
    <source>
        <dbReference type="ARBA" id="ARBA00023235"/>
    </source>
</evidence>
<keyword evidence="6" id="KW-0269">Exonuclease</keyword>
<dbReference type="RefSeq" id="WP_220620761.1">
    <property type="nucleotide sequence ID" value="NZ_RKLR01000022.1"/>
</dbReference>
<evidence type="ECO:0000259" key="17">
    <source>
        <dbReference type="PROSITE" id="PS51217"/>
    </source>
</evidence>
<keyword evidence="8" id="KW-0238">DNA-binding</keyword>
<feature type="region of interest" description="Disordered" evidence="15">
    <location>
        <begin position="1"/>
        <end position="20"/>
    </location>
</feature>
<feature type="region of interest" description="Disordered" evidence="15">
    <location>
        <begin position="934"/>
        <end position="953"/>
    </location>
</feature>
<evidence type="ECO:0000256" key="9">
    <source>
        <dbReference type="ARBA" id="ARBA00023204"/>
    </source>
</evidence>
<dbReference type="GO" id="GO:0005524">
    <property type="term" value="F:ATP binding"/>
    <property type="evidence" value="ECO:0007669"/>
    <property type="project" value="UniProtKB-UniRule"/>
</dbReference>
<dbReference type="Pfam" id="PF00580">
    <property type="entry name" value="UvrD-helicase"/>
    <property type="match status" value="1"/>
</dbReference>
<evidence type="ECO:0000256" key="3">
    <source>
        <dbReference type="ARBA" id="ARBA00022763"/>
    </source>
</evidence>
<reference evidence="18 19" key="1">
    <citation type="submission" date="2021-06" db="EMBL/GenBank/DDBJ databases">
        <title>Halomicroarcula sp. a new haloarchaeum isolated from saline soil.</title>
        <authorList>
            <person name="Duran-Viseras A."/>
            <person name="Sanchez-Porro C."/>
            <person name="Ventosa A."/>
        </authorList>
    </citation>
    <scope>NUCLEOTIDE SEQUENCE [LARGE SCALE GENOMIC DNA]</scope>
    <source>
        <strain evidence="18 19">F13</strain>
    </source>
</reference>
<dbReference type="PROSITE" id="PS51198">
    <property type="entry name" value="UVRD_HELICASE_ATP_BIND"/>
    <property type="match status" value="1"/>
</dbReference>
<name>A0AAW4Q093_9EURY</name>
<dbReference type="PROSITE" id="PS51217">
    <property type="entry name" value="UVRD_HELICASE_CTER"/>
    <property type="match status" value="1"/>
</dbReference>
<dbReference type="PANTHER" id="PTHR11070:SF2">
    <property type="entry name" value="ATP-DEPENDENT DNA HELICASE SRS2"/>
    <property type="match status" value="1"/>
</dbReference>
<keyword evidence="10" id="KW-0413">Isomerase</keyword>
<keyword evidence="5 14" id="KW-0347">Helicase</keyword>
<evidence type="ECO:0000256" key="12">
    <source>
        <dbReference type="ARBA" id="ARBA00034808"/>
    </source>
</evidence>
<keyword evidence="7 14" id="KW-0067">ATP-binding</keyword>
<feature type="domain" description="UvrD-like helicase C-terminal" evidence="17">
    <location>
        <begin position="440"/>
        <end position="742"/>
    </location>
</feature>
<evidence type="ECO:0000256" key="2">
    <source>
        <dbReference type="ARBA" id="ARBA00022741"/>
    </source>
</evidence>
<evidence type="ECO:0000256" key="5">
    <source>
        <dbReference type="ARBA" id="ARBA00022806"/>
    </source>
</evidence>
<dbReference type="AlphaFoldDB" id="A0AAW4Q093"/>
<comment type="catalytic activity">
    <reaction evidence="13">
        <text>ATP + H2O = ADP + phosphate + H(+)</text>
        <dbReference type="Rhea" id="RHEA:13065"/>
        <dbReference type="ChEBI" id="CHEBI:15377"/>
        <dbReference type="ChEBI" id="CHEBI:15378"/>
        <dbReference type="ChEBI" id="CHEBI:30616"/>
        <dbReference type="ChEBI" id="CHEBI:43474"/>
        <dbReference type="ChEBI" id="CHEBI:456216"/>
        <dbReference type="EC" id="5.6.2.4"/>
    </reaction>
</comment>
<dbReference type="EMBL" id="RKLR01000022">
    <property type="protein sequence ID" value="MBX0325902.1"/>
    <property type="molecule type" value="Genomic_DNA"/>
</dbReference>
<dbReference type="PANTHER" id="PTHR11070">
    <property type="entry name" value="UVRD / RECB / PCRA DNA HELICASE FAMILY MEMBER"/>
    <property type="match status" value="1"/>
</dbReference>
<feature type="binding site" evidence="14">
    <location>
        <begin position="43"/>
        <end position="50"/>
    </location>
    <ligand>
        <name>ATP</name>
        <dbReference type="ChEBI" id="CHEBI:30616"/>
    </ligand>
</feature>
<comment type="catalytic activity">
    <reaction evidence="11">
        <text>Couples ATP hydrolysis with the unwinding of duplex DNA by translocating in the 3'-5' direction.</text>
        <dbReference type="EC" id="5.6.2.4"/>
    </reaction>
</comment>
<feature type="domain" description="UvrD-like helicase ATP-binding" evidence="16">
    <location>
        <begin position="22"/>
        <end position="427"/>
    </location>
</feature>
<evidence type="ECO:0000256" key="7">
    <source>
        <dbReference type="ARBA" id="ARBA00022840"/>
    </source>
</evidence>
<dbReference type="InterPro" id="IPR038726">
    <property type="entry name" value="PDDEXK_AddAB-type"/>
</dbReference>
<evidence type="ECO:0000256" key="4">
    <source>
        <dbReference type="ARBA" id="ARBA00022801"/>
    </source>
</evidence>
<comment type="caution">
    <text evidence="18">The sequence shown here is derived from an EMBL/GenBank/DDBJ whole genome shotgun (WGS) entry which is preliminary data.</text>
</comment>
<keyword evidence="2 14" id="KW-0547">Nucleotide-binding</keyword>
<keyword evidence="9" id="KW-0234">DNA repair</keyword>
<accession>A0AAW4Q093</accession>
<keyword evidence="1" id="KW-0540">Nuclease</keyword>
<dbReference type="InterPro" id="IPR027417">
    <property type="entry name" value="P-loop_NTPase"/>
</dbReference>
<keyword evidence="3" id="KW-0227">DNA damage</keyword>
<dbReference type="Gene3D" id="3.40.50.300">
    <property type="entry name" value="P-loop containing nucleotide triphosphate hydrolases"/>
    <property type="match status" value="3"/>
</dbReference>
<dbReference type="SUPFAM" id="SSF52540">
    <property type="entry name" value="P-loop containing nucleoside triphosphate hydrolases"/>
    <property type="match status" value="1"/>
</dbReference>
<evidence type="ECO:0000256" key="11">
    <source>
        <dbReference type="ARBA" id="ARBA00034617"/>
    </source>
</evidence>
<evidence type="ECO:0000259" key="16">
    <source>
        <dbReference type="PROSITE" id="PS51198"/>
    </source>
</evidence>
<dbReference type="InterPro" id="IPR014017">
    <property type="entry name" value="DNA_helicase_UvrD-like_C"/>
</dbReference>
<evidence type="ECO:0000313" key="18">
    <source>
        <dbReference type="EMBL" id="MBX0325902.1"/>
    </source>
</evidence>
<dbReference type="InterPro" id="IPR000212">
    <property type="entry name" value="DNA_helicase_UvrD/REP"/>
</dbReference>
<feature type="compositionally biased region" description="Low complexity" evidence="15">
    <location>
        <begin position="1"/>
        <end position="10"/>
    </location>
</feature>
<evidence type="ECO:0000256" key="6">
    <source>
        <dbReference type="ARBA" id="ARBA00022839"/>
    </source>
</evidence>
<proteinExistence type="predicted"/>
<dbReference type="GO" id="GO:0043138">
    <property type="term" value="F:3'-5' DNA helicase activity"/>
    <property type="evidence" value="ECO:0007669"/>
    <property type="project" value="UniProtKB-EC"/>
</dbReference>
<gene>
    <name evidence="18" type="ORF">EGH21_23060</name>
</gene>
<evidence type="ECO:0000256" key="13">
    <source>
        <dbReference type="ARBA" id="ARBA00048988"/>
    </source>
</evidence>